<dbReference type="GO" id="GO:0000139">
    <property type="term" value="C:Golgi membrane"/>
    <property type="evidence" value="ECO:0007669"/>
    <property type="project" value="UniProtKB-SubCell"/>
</dbReference>
<evidence type="ECO:0000256" key="5">
    <source>
        <dbReference type="ARBA" id="ARBA00022892"/>
    </source>
</evidence>
<feature type="compositionally biased region" description="Basic and acidic residues" evidence="12">
    <location>
        <begin position="159"/>
        <end position="180"/>
    </location>
</feature>
<dbReference type="Pfam" id="PF00928">
    <property type="entry name" value="Adap_comp_sub"/>
    <property type="match status" value="1"/>
</dbReference>
<evidence type="ECO:0000313" key="15">
    <source>
        <dbReference type="Proteomes" id="UP000039865"/>
    </source>
</evidence>
<evidence type="ECO:0000256" key="10">
    <source>
        <dbReference type="RuleBase" id="RU364018"/>
    </source>
</evidence>
<dbReference type="GO" id="GO:0015031">
    <property type="term" value="P:protein transport"/>
    <property type="evidence" value="ECO:0007669"/>
    <property type="project" value="UniProtKB-KW"/>
</dbReference>
<reference evidence="14 15" key="1">
    <citation type="submission" date="2014-06" db="EMBL/GenBank/DDBJ databases">
        <authorList>
            <person name="Swart Estienne"/>
        </authorList>
    </citation>
    <scope>NUCLEOTIDE SEQUENCE [LARGE SCALE GENOMIC DNA]</scope>
    <source>
        <strain evidence="14 15">130c</strain>
    </source>
</reference>
<dbReference type="EMBL" id="CCKQ01016895">
    <property type="protein sequence ID" value="CDW88783.1"/>
    <property type="molecule type" value="Genomic_DNA"/>
</dbReference>
<keyword evidence="8 10" id="KW-0472">Membrane</keyword>
<dbReference type="AlphaFoldDB" id="A0A078B5I2"/>
<dbReference type="InterPro" id="IPR011012">
    <property type="entry name" value="Longin-like_dom_sf"/>
</dbReference>
<dbReference type="FunCoup" id="A0A078B5I2">
    <property type="interactions" value="518"/>
</dbReference>
<dbReference type="InterPro" id="IPR028565">
    <property type="entry name" value="MHD"/>
</dbReference>
<dbReference type="Proteomes" id="UP000039865">
    <property type="component" value="Unassembled WGS sequence"/>
</dbReference>
<evidence type="ECO:0000256" key="1">
    <source>
        <dbReference type="ARBA" id="ARBA00010516"/>
    </source>
</evidence>
<evidence type="ECO:0000256" key="7">
    <source>
        <dbReference type="ARBA" id="ARBA00023034"/>
    </source>
</evidence>
<dbReference type="OrthoDB" id="10266042at2759"/>
<dbReference type="GO" id="GO:0030126">
    <property type="term" value="C:COPI vesicle coat"/>
    <property type="evidence" value="ECO:0007669"/>
    <property type="project" value="UniProtKB-UniRule"/>
</dbReference>
<comment type="function">
    <text evidence="10">The coatomer is a cytosolic protein complex that binds to dilysine motifs and reversibly associates with Golgi non-clathrin-coated vesicles, which further mediate biosynthetic protein transport from the ER, via the Golgi up to the trans Golgi network. Coatomer complex is required for budding from Golgi membranes, and is essential for the retrograde Golgi-to-ER transport of dilysine-tagged proteins.</text>
</comment>
<dbReference type="Gene3D" id="3.30.450.60">
    <property type="match status" value="1"/>
</dbReference>
<keyword evidence="4 10" id="KW-0963">Cytoplasm</keyword>
<feature type="domain" description="MHD" evidence="13">
    <location>
        <begin position="284"/>
        <end position="531"/>
    </location>
</feature>
<organism evidence="14 15">
    <name type="scientific">Stylonychia lemnae</name>
    <name type="common">Ciliate</name>
    <dbReference type="NCBI Taxonomy" id="5949"/>
    <lineage>
        <taxon>Eukaryota</taxon>
        <taxon>Sar</taxon>
        <taxon>Alveolata</taxon>
        <taxon>Ciliophora</taxon>
        <taxon>Intramacronucleata</taxon>
        <taxon>Spirotrichea</taxon>
        <taxon>Stichotrichia</taxon>
        <taxon>Sporadotrichida</taxon>
        <taxon>Oxytrichidae</taxon>
        <taxon>Stylonychinae</taxon>
        <taxon>Stylonychia</taxon>
    </lineage>
</organism>
<dbReference type="InterPro" id="IPR036168">
    <property type="entry name" value="AP2_Mu_C_sf"/>
</dbReference>
<comment type="subunit">
    <text evidence="2 10">Oligomeric complex that consists of at least the alpha, beta, beta', gamma, delta, epsilon and zeta subunits.</text>
</comment>
<accession>A0A078B5I2</accession>
<dbReference type="InParanoid" id="A0A078B5I2"/>
<evidence type="ECO:0000256" key="11">
    <source>
        <dbReference type="RuleBase" id="RU366052"/>
    </source>
</evidence>
<dbReference type="GO" id="GO:0006890">
    <property type="term" value="P:retrograde vesicle-mediated transport, Golgi to endoplasmic reticulum"/>
    <property type="evidence" value="ECO:0007669"/>
    <property type="project" value="UniProtKB-UniRule"/>
</dbReference>
<evidence type="ECO:0000256" key="2">
    <source>
        <dbReference type="ARBA" id="ARBA00011775"/>
    </source>
</evidence>
<comment type="subcellular location">
    <subcellularLocation>
        <location evidence="10 11">Cytoplasm</location>
    </subcellularLocation>
    <subcellularLocation>
        <location evidence="10 11">Cytoplasmic vesicle</location>
        <location evidence="10 11">COPI-coated vesicle membrane</location>
        <topology evidence="10 11">Peripheral membrane protein</topology>
        <orientation evidence="10 11">Cytoplasmic side</orientation>
    </subcellularLocation>
    <subcellularLocation>
        <location evidence="10 11">Golgi apparatus membrane</location>
        <topology evidence="10 11">Peripheral membrane protein</topology>
        <orientation evidence="10 11">Cytoplasmic side</orientation>
    </subcellularLocation>
</comment>
<feature type="region of interest" description="Disordered" evidence="12">
    <location>
        <begin position="159"/>
        <end position="243"/>
    </location>
</feature>
<keyword evidence="9 10" id="KW-0968">Cytoplasmic vesicle</keyword>
<evidence type="ECO:0000256" key="8">
    <source>
        <dbReference type="ARBA" id="ARBA00023136"/>
    </source>
</evidence>
<proteinExistence type="inferred from homology"/>
<name>A0A078B5I2_STYLE</name>
<gene>
    <name evidence="14" type="primary">Contig13457.g14355</name>
    <name evidence="14" type="ORF">STYLEM_17908</name>
</gene>
<comment type="similarity">
    <text evidence="1 10">Belongs to the adaptor complexes medium subunit family. Delta-COP subfamily.</text>
</comment>
<keyword evidence="7 10" id="KW-0333">Golgi apparatus</keyword>
<evidence type="ECO:0000256" key="3">
    <source>
        <dbReference type="ARBA" id="ARBA00022448"/>
    </source>
</evidence>
<evidence type="ECO:0000259" key="13">
    <source>
        <dbReference type="PROSITE" id="PS51072"/>
    </source>
</evidence>
<keyword evidence="6 10" id="KW-0653">Protein transport</keyword>
<feature type="compositionally biased region" description="Polar residues" evidence="12">
    <location>
        <begin position="202"/>
        <end position="231"/>
    </location>
</feature>
<evidence type="ECO:0000256" key="6">
    <source>
        <dbReference type="ARBA" id="ARBA00022927"/>
    </source>
</evidence>
<evidence type="ECO:0000313" key="14">
    <source>
        <dbReference type="EMBL" id="CDW88783.1"/>
    </source>
</evidence>
<dbReference type="Gene3D" id="2.60.40.1170">
    <property type="entry name" value="Mu homology domain, subdomain B"/>
    <property type="match status" value="2"/>
</dbReference>
<dbReference type="CDD" id="cd14830">
    <property type="entry name" value="Delta_COP_N"/>
    <property type="match status" value="1"/>
</dbReference>
<dbReference type="FunFam" id="3.30.450.60:FF:000003">
    <property type="entry name" value="Coatomer subunit delta"/>
    <property type="match status" value="1"/>
</dbReference>
<dbReference type="SUPFAM" id="SSF64356">
    <property type="entry name" value="SNARE-like"/>
    <property type="match status" value="1"/>
</dbReference>
<dbReference type="PANTHER" id="PTHR10121">
    <property type="entry name" value="COATOMER SUBUNIT DELTA"/>
    <property type="match status" value="1"/>
</dbReference>
<dbReference type="GO" id="GO:0051645">
    <property type="term" value="P:Golgi localization"/>
    <property type="evidence" value="ECO:0007669"/>
    <property type="project" value="TreeGrafter"/>
</dbReference>
<dbReference type="PROSITE" id="PS51072">
    <property type="entry name" value="MHD"/>
    <property type="match status" value="1"/>
</dbReference>
<dbReference type="SUPFAM" id="SSF49447">
    <property type="entry name" value="Second domain of Mu2 adaptin subunit (ap50) of ap2 adaptor"/>
    <property type="match status" value="1"/>
</dbReference>
<dbReference type="PANTHER" id="PTHR10121:SF0">
    <property type="entry name" value="COATOMER SUBUNIT DELTA"/>
    <property type="match status" value="1"/>
</dbReference>
<dbReference type="CDD" id="cd09254">
    <property type="entry name" value="AP_delta-COPI_MHD"/>
    <property type="match status" value="1"/>
</dbReference>
<evidence type="ECO:0000256" key="12">
    <source>
        <dbReference type="SAM" id="MobiDB-lite"/>
    </source>
</evidence>
<dbReference type="InterPro" id="IPR027059">
    <property type="entry name" value="Coatomer_dsu"/>
</dbReference>
<keyword evidence="5 10" id="KW-0931">ER-Golgi transport</keyword>
<protein>
    <recommendedName>
        <fullName evidence="10">Coatomer subunit delta</fullName>
    </recommendedName>
</protein>
<evidence type="ECO:0000256" key="9">
    <source>
        <dbReference type="ARBA" id="ARBA00023329"/>
    </source>
</evidence>
<evidence type="ECO:0000256" key="4">
    <source>
        <dbReference type="ARBA" id="ARBA00022490"/>
    </source>
</evidence>
<keyword evidence="3 10" id="KW-0813">Transport</keyword>
<dbReference type="OMA" id="VQFRTHP"/>
<keyword evidence="15" id="KW-1185">Reference proteome</keyword>
<dbReference type="GO" id="GO:0006888">
    <property type="term" value="P:endoplasmic reticulum to Golgi vesicle-mediated transport"/>
    <property type="evidence" value="ECO:0007669"/>
    <property type="project" value="TreeGrafter"/>
</dbReference>
<sequence>MVVISASICNKNGKILVARQFIPITRLKLEEYMANFPKLIESGKQCTHIETESIRYVYLPMEKLFLVLITNKNSNIIEDLEVIRLLHQVVIQQCQQGLDDKVVMKKAFDLILTFDDVISCGHRESVTMPQLESYLEMDSTDEKMHKKMQLIREAEAREFAKKQQKEISKRKHDPAYKDNMKSMSSSDYQANPAGVGPAQIQGVGSSGSNAGFQALNKPQTSNYDDSTQLSQAKKIPGKAMQLGKPKKQNELMKDLQKEKLFSKPQDAYVEETKAQETIAVNPLLENVVIEIEEKVNCSINKDGELDRFEVKGIIFVTLNDPKKNNPLAQLQFNPVKGFNFKPHPELDKQTWNKQKTICAADKEQGFPAQTRLDAVRYNYRSKDEGDLPFTVNVFNSKKQNKSVITLEIELNQNCNLSFKSFERVTLALSWGNRDTDIEVLKIAKNQQLEQDQKNDMLLWHVSNLMEEGSSVLSFASEKIQFEEIFPIEVRFEETYSLIDLGVTSVQNVSTGDALSLKTIHSLTTENYRITE</sequence>